<feature type="domain" description="CBS" evidence="3">
    <location>
        <begin position="7"/>
        <end position="63"/>
    </location>
</feature>
<dbReference type="InterPro" id="IPR051257">
    <property type="entry name" value="Diverse_CBS-Domain"/>
</dbReference>
<evidence type="ECO:0000313" key="5">
    <source>
        <dbReference type="Proteomes" id="UP000541109"/>
    </source>
</evidence>
<reference evidence="4 5" key="1">
    <citation type="submission" date="2020-07" db="EMBL/GenBank/DDBJ databases">
        <title>Stappia sp., F7233, whole genome shotgun sequencing project.</title>
        <authorList>
            <person name="Jiang S."/>
            <person name="Liu Z.W."/>
            <person name="Du Z.J."/>
        </authorList>
    </citation>
    <scope>NUCLEOTIDE SEQUENCE [LARGE SCALE GENOMIC DNA]</scope>
    <source>
        <strain evidence="4 5">F7233</strain>
    </source>
</reference>
<evidence type="ECO:0000259" key="3">
    <source>
        <dbReference type="PROSITE" id="PS51371"/>
    </source>
</evidence>
<dbReference type="InterPro" id="IPR000644">
    <property type="entry name" value="CBS_dom"/>
</dbReference>
<dbReference type="Gene3D" id="3.10.580.10">
    <property type="entry name" value="CBS-domain"/>
    <property type="match status" value="1"/>
</dbReference>
<comment type="caution">
    <text evidence="4">The sequence shown here is derived from an EMBL/GenBank/DDBJ whole genome shotgun (WGS) entry which is preliminary data.</text>
</comment>
<dbReference type="CDD" id="cd04622">
    <property type="entry name" value="CBS_pair_HRP1_like"/>
    <property type="match status" value="1"/>
</dbReference>
<accession>A0A839AKT9</accession>
<gene>
    <name evidence="4" type="ORF">H2509_19985</name>
</gene>
<dbReference type="InterPro" id="IPR046342">
    <property type="entry name" value="CBS_dom_sf"/>
</dbReference>
<dbReference type="SUPFAM" id="SSF54631">
    <property type="entry name" value="CBS-domain pair"/>
    <property type="match status" value="1"/>
</dbReference>
<protein>
    <submittedName>
        <fullName evidence="4">CBS domain-containing protein</fullName>
    </submittedName>
</protein>
<dbReference type="AlphaFoldDB" id="A0A839AKT9"/>
<sequence>MKISEVMHRGASSVGPDAAITKIAKIMSDMDVGSIPVAENGRVIGIVTDRDIALRAVANGKDVSRLTARDIMSSKVNCCRELEDLDTAARMMERNHIRRLPVLDDNDRLVGMVSLGDVCHAASQRLTADVVKAVSAHHA</sequence>
<keyword evidence="5" id="KW-1185">Reference proteome</keyword>
<evidence type="ECO:0000256" key="2">
    <source>
        <dbReference type="PROSITE-ProRule" id="PRU00703"/>
    </source>
</evidence>
<organism evidence="4 5">
    <name type="scientific">Stappia albiluteola</name>
    <dbReference type="NCBI Taxonomy" id="2758565"/>
    <lineage>
        <taxon>Bacteria</taxon>
        <taxon>Pseudomonadati</taxon>
        <taxon>Pseudomonadota</taxon>
        <taxon>Alphaproteobacteria</taxon>
        <taxon>Hyphomicrobiales</taxon>
        <taxon>Stappiaceae</taxon>
        <taxon>Stappia</taxon>
    </lineage>
</organism>
<keyword evidence="1 2" id="KW-0129">CBS domain</keyword>
<proteinExistence type="predicted"/>
<dbReference type="Pfam" id="PF00571">
    <property type="entry name" value="CBS"/>
    <property type="match status" value="2"/>
</dbReference>
<dbReference type="EMBL" id="JACFXV010000067">
    <property type="protein sequence ID" value="MBA5779417.1"/>
    <property type="molecule type" value="Genomic_DNA"/>
</dbReference>
<dbReference type="Proteomes" id="UP000541109">
    <property type="component" value="Unassembled WGS sequence"/>
</dbReference>
<dbReference type="PANTHER" id="PTHR43080">
    <property type="entry name" value="CBS DOMAIN-CONTAINING PROTEIN CBSX3, MITOCHONDRIAL"/>
    <property type="match status" value="1"/>
</dbReference>
<name>A0A839AKT9_9HYPH</name>
<dbReference type="PANTHER" id="PTHR43080:SF2">
    <property type="entry name" value="CBS DOMAIN-CONTAINING PROTEIN"/>
    <property type="match status" value="1"/>
</dbReference>
<dbReference type="SMART" id="SM00116">
    <property type="entry name" value="CBS"/>
    <property type="match status" value="2"/>
</dbReference>
<evidence type="ECO:0000256" key="1">
    <source>
        <dbReference type="ARBA" id="ARBA00023122"/>
    </source>
</evidence>
<dbReference type="RefSeq" id="WP_182168239.1">
    <property type="nucleotide sequence ID" value="NZ_JACFXV010000067.1"/>
</dbReference>
<evidence type="ECO:0000313" key="4">
    <source>
        <dbReference type="EMBL" id="MBA5779417.1"/>
    </source>
</evidence>
<feature type="domain" description="CBS" evidence="3">
    <location>
        <begin position="72"/>
        <end position="130"/>
    </location>
</feature>
<dbReference type="PROSITE" id="PS51371">
    <property type="entry name" value="CBS"/>
    <property type="match status" value="2"/>
</dbReference>